<dbReference type="InterPro" id="IPR001851">
    <property type="entry name" value="ABC_transp_permease"/>
</dbReference>
<keyword evidence="5" id="KW-0029">Amino-acid transport</keyword>
<keyword evidence="3" id="KW-1003">Cell membrane</keyword>
<feature type="transmembrane region" description="Helical" evidence="9">
    <location>
        <begin position="262"/>
        <end position="280"/>
    </location>
</feature>
<keyword evidence="7 9" id="KW-0472">Membrane</keyword>
<keyword evidence="11" id="KW-1185">Reference proteome</keyword>
<feature type="transmembrane region" description="Helical" evidence="9">
    <location>
        <begin position="191"/>
        <end position="214"/>
    </location>
</feature>
<evidence type="ECO:0000313" key="11">
    <source>
        <dbReference type="Proteomes" id="UP001385892"/>
    </source>
</evidence>
<evidence type="ECO:0000256" key="1">
    <source>
        <dbReference type="ARBA" id="ARBA00004651"/>
    </source>
</evidence>
<dbReference type="Pfam" id="PF02653">
    <property type="entry name" value="BPD_transp_2"/>
    <property type="match status" value="1"/>
</dbReference>
<comment type="subcellular location">
    <subcellularLocation>
        <location evidence="1">Cell membrane</location>
        <topology evidence="1">Multi-pass membrane protein</topology>
    </subcellularLocation>
</comment>
<feature type="transmembrane region" description="Helical" evidence="9">
    <location>
        <begin position="138"/>
        <end position="162"/>
    </location>
</feature>
<comment type="similarity">
    <text evidence="8">Belongs to the binding-protein-dependent transport system permease family. LivHM subfamily.</text>
</comment>
<dbReference type="RefSeq" id="WP_340346849.1">
    <property type="nucleotide sequence ID" value="NZ_JBBKZT010000021.1"/>
</dbReference>
<dbReference type="CDD" id="cd06582">
    <property type="entry name" value="TM_PBP1_LivH_like"/>
    <property type="match status" value="1"/>
</dbReference>
<sequence length="286" mass="30080">MNIPSATLLAQSILAGLFTGALYGLLGLGLSLSWGLLRQINLAHFALAFLGAYLTYELSSRFGMDPLLTLAIIVPLFFVLGVGLHALLTRFRVSPFNSLLVTFGVTVIIEALIQWVWTADFRKLESSYAEHKVRLGPLFLPVPELITVGLGVGISFAVWLVLSRTDLGKAMRAAAQDAPIAAAFGVNQNALALMLSGLNAALAGVAGVCIALAYTMSPSQIYAWIGVVFAAVMLGGLGRPLGPLIAGCIIGVTEAVTMAVTAPSWAPLVSFSLLMAVLLVRPGRMA</sequence>
<evidence type="ECO:0000256" key="4">
    <source>
        <dbReference type="ARBA" id="ARBA00022692"/>
    </source>
</evidence>
<comment type="caution">
    <text evidence="10">The sequence shown here is derived from an EMBL/GenBank/DDBJ whole genome shotgun (WGS) entry which is preliminary data.</text>
</comment>
<evidence type="ECO:0000256" key="9">
    <source>
        <dbReference type="SAM" id="Phobius"/>
    </source>
</evidence>
<dbReference type="InterPro" id="IPR052157">
    <property type="entry name" value="BCAA_transport_permease"/>
</dbReference>
<evidence type="ECO:0000256" key="6">
    <source>
        <dbReference type="ARBA" id="ARBA00022989"/>
    </source>
</evidence>
<proteinExistence type="inferred from homology"/>
<organism evidence="10 11">
    <name type="scientific">Variovorax rhizosphaerae</name>
    <dbReference type="NCBI Taxonomy" id="1836200"/>
    <lineage>
        <taxon>Bacteria</taxon>
        <taxon>Pseudomonadati</taxon>
        <taxon>Pseudomonadota</taxon>
        <taxon>Betaproteobacteria</taxon>
        <taxon>Burkholderiales</taxon>
        <taxon>Comamonadaceae</taxon>
        <taxon>Variovorax</taxon>
    </lineage>
</organism>
<dbReference type="PANTHER" id="PTHR11795:SF445">
    <property type="entry name" value="AMINO ACID ABC TRANSPORTER PERMEASE PROTEIN"/>
    <property type="match status" value="1"/>
</dbReference>
<feature type="transmembrane region" description="Helical" evidence="9">
    <location>
        <begin position="68"/>
        <end position="87"/>
    </location>
</feature>
<keyword evidence="2" id="KW-0813">Transport</keyword>
<dbReference type="EMBL" id="JBBKZT010000021">
    <property type="protein sequence ID" value="MEJ8851278.1"/>
    <property type="molecule type" value="Genomic_DNA"/>
</dbReference>
<feature type="transmembrane region" description="Helical" evidence="9">
    <location>
        <begin position="40"/>
        <end position="56"/>
    </location>
</feature>
<evidence type="ECO:0000256" key="5">
    <source>
        <dbReference type="ARBA" id="ARBA00022970"/>
    </source>
</evidence>
<name>A0ABU8WUP4_9BURK</name>
<feature type="transmembrane region" description="Helical" evidence="9">
    <location>
        <begin position="221"/>
        <end position="242"/>
    </location>
</feature>
<reference evidence="10 11" key="1">
    <citation type="submission" date="2024-03" db="EMBL/GenBank/DDBJ databases">
        <title>Novel species of the genus Variovorax.</title>
        <authorList>
            <person name="Liu Q."/>
            <person name="Xin Y.-H."/>
        </authorList>
    </citation>
    <scope>NUCLEOTIDE SEQUENCE [LARGE SCALE GENOMIC DNA]</scope>
    <source>
        <strain evidence="10 11">KACC 18900</strain>
    </source>
</reference>
<evidence type="ECO:0000313" key="10">
    <source>
        <dbReference type="EMBL" id="MEJ8851278.1"/>
    </source>
</evidence>
<gene>
    <name evidence="10" type="ORF">WKW82_31900</name>
</gene>
<evidence type="ECO:0000256" key="8">
    <source>
        <dbReference type="ARBA" id="ARBA00037998"/>
    </source>
</evidence>
<accession>A0ABU8WUP4</accession>
<protein>
    <submittedName>
        <fullName evidence="10">Branched-chain amino acid ABC transporter permease</fullName>
    </submittedName>
</protein>
<keyword evidence="4 9" id="KW-0812">Transmembrane</keyword>
<feature type="transmembrane region" description="Helical" evidence="9">
    <location>
        <begin position="12"/>
        <end position="34"/>
    </location>
</feature>
<evidence type="ECO:0000256" key="7">
    <source>
        <dbReference type="ARBA" id="ARBA00023136"/>
    </source>
</evidence>
<evidence type="ECO:0000256" key="2">
    <source>
        <dbReference type="ARBA" id="ARBA00022448"/>
    </source>
</evidence>
<evidence type="ECO:0000256" key="3">
    <source>
        <dbReference type="ARBA" id="ARBA00022475"/>
    </source>
</evidence>
<keyword evidence="6 9" id="KW-1133">Transmembrane helix</keyword>
<dbReference type="Proteomes" id="UP001385892">
    <property type="component" value="Unassembled WGS sequence"/>
</dbReference>
<feature type="transmembrane region" description="Helical" evidence="9">
    <location>
        <begin position="99"/>
        <end position="117"/>
    </location>
</feature>
<dbReference type="PANTHER" id="PTHR11795">
    <property type="entry name" value="BRANCHED-CHAIN AMINO ACID TRANSPORT SYSTEM PERMEASE PROTEIN LIVH"/>
    <property type="match status" value="1"/>
</dbReference>